<evidence type="ECO:0000313" key="1">
    <source>
        <dbReference type="EMBL" id="KYQ49816.1"/>
    </source>
</evidence>
<dbReference type="Proteomes" id="UP000075809">
    <property type="component" value="Unassembled WGS sequence"/>
</dbReference>
<dbReference type="AlphaFoldDB" id="A0A151WPM3"/>
<proteinExistence type="predicted"/>
<gene>
    <name evidence="1" type="ORF">ALC60_11106</name>
</gene>
<evidence type="ECO:0000313" key="2">
    <source>
        <dbReference type="Proteomes" id="UP000075809"/>
    </source>
</evidence>
<dbReference type="EMBL" id="KQ982854">
    <property type="protein sequence ID" value="KYQ49816.1"/>
    <property type="molecule type" value="Genomic_DNA"/>
</dbReference>
<protein>
    <submittedName>
        <fullName evidence="1">Uncharacterized protein</fullName>
    </submittedName>
</protein>
<accession>A0A151WPM3</accession>
<reference evidence="1 2" key="1">
    <citation type="submission" date="2015-09" db="EMBL/GenBank/DDBJ databases">
        <title>Trachymyrmex zeteki WGS genome.</title>
        <authorList>
            <person name="Nygaard S."/>
            <person name="Hu H."/>
            <person name="Boomsma J."/>
            <person name="Zhang G."/>
        </authorList>
    </citation>
    <scope>NUCLEOTIDE SEQUENCE [LARGE SCALE GENOMIC DNA]</scope>
    <source>
        <strain evidence="1">Tzet28-1</strain>
        <tissue evidence="1">Whole body</tissue>
    </source>
</reference>
<keyword evidence="2" id="KW-1185">Reference proteome</keyword>
<organism evidence="1 2">
    <name type="scientific">Mycetomoellerius zeteki</name>
    <dbReference type="NCBI Taxonomy" id="64791"/>
    <lineage>
        <taxon>Eukaryota</taxon>
        <taxon>Metazoa</taxon>
        <taxon>Ecdysozoa</taxon>
        <taxon>Arthropoda</taxon>
        <taxon>Hexapoda</taxon>
        <taxon>Insecta</taxon>
        <taxon>Pterygota</taxon>
        <taxon>Neoptera</taxon>
        <taxon>Endopterygota</taxon>
        <taxon>Hymenoptera</taxon>
        <taxon>Apocrita</taxon>
        <taxon>Aculeata</taxon>
        <taxon>Formicoidea</taxon>
        <taxon>Formicidae</taxon>
        <taxon>Myrmicinae</taxon>
        <taxon>Mycetomoellerius</taxon>
    </lineage>
</organism>
<sequence>MQATKFSIRVHTESKFSDTNFFFYVSRIHYSVATVKFIDFTLCTHSKSMHFESLKHFSSCLLISIAASDCLPPSKCCAAKGASSTFMRIMPSLGRDAFGCCISHDTCAMALQKDFFFQSFICSLKIICRDIIK</sequence>
<name>A0A151WPM3_9HYME</name>